<dbReference type="EMBL" id="BMKA01000002">
    <property type="protein sequence ID" value="GGA12539.1"/>
    <property type="molecule type" value="Genomic_DNA"/>
</dbReference>
<dbReference type="SUPFAM" id="SSF53474">
    <property type="entry name" value="alpha/beta-Hydrolases"/>
    <property type="match status" value="1"/>
</dbReference>
<reference evidence="3" key="2">
    <citation type="submission" date="2020-09" db="EMBL/GenBank/DDBJ databases">
        <authorList>
            <person name="Sun Q."/>
            <person name="Zhou Y."/>
        </authorList>
    </citation>
    <scope>NUCLEOTIDE SEQUENCE</scope>
    <source>
        <strain evidence="3">CGMCC 1.15880</strain>
    </source>
</reference>
<dbReference type="RefSeq" id="WP_188671702.1">
    <property type="nucleotide sequence ID" value="NZ_BMKA01000002.1"/>
</dbReference>
<dbReference type="Pfam" id="PF09994">
    <property type="entry name" value="T6SS_Tle1-like_cat"/>
    <property type="match status" value="1"/>
</dbReference>
<dbReference type="PANTHER" id="PTHR33840">
    <property type="match status" value="1"/>
</dbReference>
<name>A0A916VNH4_9RHOB</name>
<evidence type="ECO:0000256" key="1">
    <source>
        <dbReference type="SAM" id="MobiDB-lite"/>
    </source>
</evidence>
<comment type="caution">
    <text evidence="3">The sequence shown here is derived from an EMBL/GenBank/DDBJ whole genome shotgun (WGS) entry which is preliminary data.</text>
</comment>
<evidence type="ECO:0000313" key="4">
    <source>
        <dbReference type="Proteomes" id="UP000628017"/>
    </source>
</evidence>
<dbReference type="InterPro" id="IPR018712">
    <property type="entry name" value="Tle1-like_cat"/>
</dbReference>
<gene>
    <name evidence="3" type="ORF">GCM10011498_10520</name>
</gene>
<dbReference type="AlphaFoldDB" id="A0A916VNH4"/>
<accession>A0A916VNH4</accession>
<evidence type="ECO:0000313" key="3">
    <source>
        <dbReference type="EMBL" id="GGA12539.1"/>
    </source>
</evidence>
<dbReference type="InterPro" id="IPR029058">
    <property type="entry name" value="AB_hydrolase_fold"/>
</dbReference>
<dbReference type="Proteomes" id="UP000628017">
    <property type="component" value="Unassembled WGS sequence"/>
</dbReference>
<organism evidence="3 4">
    <name type="scientific">Neptunicoccus cionae</name>
    <dbReference type="NCBI Taxonomy" id="2035344"/>
    <lineage>
        <taxon>Bacteria</taxon>
        <taxon>Pseudomonadati</taxon>
        <taxon>Pseudomonadota</taxon>
        <taxon>Alphaproteobacteria</taxon>
        <taxon>Rhodobacterales</taxon>
        <taxon>Paracoccaceae</taxon>
        <taxon>Neptunicoccus</taxon>
    </lineage>
</organism>
<keyword evidence="4" id="KW-1185">Reference proteome</keyword>
<protein>
    <recommendedName>
        <fullName evidence="2">T6SS Phospholipase effector Tle1-like catalytic domain-containing protein</fullName>
    </recommendedName>
</protein>
<reference evidence="3" key="1">
    <citation type="journal article" date="2014" name="Int. J. Syst. Evol. Microbiol.">
        <title>Complete genome sequence of Corynebacterium casei LMG S-19264T (=DSM 44701T), isolated from a smear-ripened cheese.</title>
        <authorList>
            <consortium name="US DOE Joint Genome Institute (JGI-PGF)"/>
            <person name="Walter F."/>
            <person name="Albersmeier A."/>
            <person name="Kalinowski J."/>
            <person name="Ruckert C."/>
        </authorList>
    </citation>
    <scope>NUCLEOTIDE SEQUENCE</scope>
    <source>
        <strain evidence="3">CGMCC 1.15880</strain>
    </source>
</reference>
<feature type="domain" description="T6SS Phospholipase effector Tle1-like catalytic" evidence="2">
    <location>
        <begin position="39"/>
        <end position="291"/>
    </location>
</feature>
<dbReference type="PANTHER" id="PTHR33840:SF1">
    <property type="entry name" value="TLE1 PHOSPHOLIPASE DOMAIN-CONTAINING PROTEIN"/>
    <property type="match status" value="1"/>
</dbReference>
<sequence length="365" mass="40496">MTRDNDTEGLWGKLVARLKSTLRFPRRTELPPPPLREPKSHIVIIDGTQSRLHEGEETNAGLLYKLLQETHDPRRSTLWYHPGIQGHGFRNWVTIASGWGINQLIFDGYAQLAAQYQPGDRIYLFGYSRGAYAVRSIAGMIGRVGLVRQTNVTKANLRFAFRLYESQSTAQARAAFKSIHCHGDTPIEMIGVWDTVKALGIQYPLLTYLAPMATEFHNTSIGGSVKAGYHALALDEDRRAYAPVMWDTEDGWSGHLEQVWFRGAHGDVGGHVFRYPSARPLANIPLVWMCDKAEDHGLTLPEGWKSRFPTDRNAPAMGAKAGIGKFFLLRAPRVLGQKPGEAMHISTGSSRPLSTYSEAATASGV</sequence>
<proteinExistence type="predicted"/>
<evidence type="ECO:0000259" key="2">
    <source>
        <dbReference type="Pfam" id="PF09994"/>
    </source>
</evidence>
<feature type="region of interest" description="Disordered" evidence="1">
    <location>
        <begin position="342"/>
        <end position="365"/>
    </location>
</feature>
<feature type="compositionally biased region" description="Polar residues" evidence="1">
    <location>
        <begin position="346"/>
        <end position="365"/>
    </location>
</feature>